<organism evidence="1 2">
    <name type="scientific">Musa troglodytarum</name>
    <name type="common">fe'i banana</name>
    <dbReference type="NCBI Taxonomy" id="320322"/>
    <lineage>
        <taxon>Eukaryota</taxon>
        <taxon>Viridiplantae</taxon>
        <taxon>Streptophyta</taxon>
        <taxon>Embryophyta</taxon>
        <taxon>Tracheophyta</taxon>
        <taxon>Spermatophyta</taxon>
        <taxon>Magnoliopsida</taxon>
        <taxon>Liliopsida</taxon>
        <taxon>Zingiberales</taxon>
        <taxon>Musaceae</taxon>
        <taxon>Musa</taxon>
    </lineage>
</organism>
<evidence type="ECO:0000313" key="1">
    <source>
        <dbReference type="EMBL" id="URD72588.1"/>
    </source>
</evidence>
<dbReference type="AlphaFoldDB" id="A0A9E7EAR7"/>
<protein>
    <submittedName>
        <fullName evidence="1">Uncharacterized protein</fullName>
    </submittedName>
</protein>
<reference evidence="1" key="1">
    <citation type="submission" date="2022-05" db="EMBL/GenBank/DDBJ databases">
        <title>The Musa troglodytarum L. genome provides insights into the mechanism of non-climacteric behaviour and enrichment of carotenoids.</title>
        <authorList>
            <person name="Wang J."/>
        </authorList>
    </citation>
    <scope>NUCLEOTIDE SEQUENCE</scope>
    <source>
        <tissue evidence="1">Leaf</tissue>
    </source>
</reference>
<keyword evidence="2" id="KW-1185">Reference proteome</keyword>
<sequence length="200" mass="22510">MILIYYKFVIFISLPIGSTKDSALADFFRVILRTSNPMMSCVLLLRLLLQSDGYDHLRIVISDSCHAPASFYHPPLSSSSELQWWTRLLEEPISGETWKEDLEGGKASFVARAVGRYLKISSVDSTVIGVVFEAQVEVPVRTPRFLLRILVEYTNRGAIVLRWSVQSSLLVSASRFWSVPADLESCNGDSYAKCLRETIV</sequence>
<evidence type="ECO:0000313" key="2">
    <source>
        <dbReference type="Proteomes" id="UP001055439"/>
    </source>
</evidence>
<accession>A0A9E7EAR7</accession>
<proteinExistence type="predicted"/>
<gene>
    <name evidence="1" type="ORF">MUK42_33729</name>
</gene>
<dbReference type="EMBL" id="CP097502">
    <property type="protein sequence ID" value="URD72588.1"/>
    <property type="molecule type" value="Genomic_DNA"/>
</dbReference>
<name>A0A9E7EAR7_9LILI</name>
<dbReference type="Proteomes" id="UP001055439">
    <property type="component" value="Chromosome 1"/>
</dbReference>